<evidence type="ECO:0000313" key="6">
    <source>
        <dbReference type="EMBL" id="KAL2341433.1"/>
    </source>
</evidence>
<gene>
    <name evidence="6" type="ORF">Fmac_009373</name>
</gene>
<protein>
    <submittedName>
        <fullName evidence="6">Uncharacterized protein</fullName>
    </submittedName>
</protein>
<dbReference type="AlphaFoldDB" id="A0ABD1N1A2"/>
<dbReference type="Pfam" id="PF01191">
    <property type="entry name" value="RNA_pol_Rpb5_C"/>
    <property type="match status" value="1"/>
</dbReference>
<dbReference type="Pfam" id="PF03871">
    <property type="entry name" value="RNA_pol_Rpb5_N"/>
    <property type="match status" value="1"/>
</dbReference>
<dbReference type="GO" id="GO:0055029">
    <property type="term" value="C:nuclear DNA-directed RNA polymerase complex"/>
    <property type="evidence" value="ECO:0007669"/>
    <property type="project" value="UniProtKB-ARBA"/>
</dbReference>
<dbReference type="Gene3D" id="3.90.940.20">
    <property type="entry name" value="RPB5-like RNA polymerase subunit"/>
    <property type="match status" value="1"/>
</dbReference>
<comment type="similarity">
    <text evidence="3">Belongs to the archaeal Rpo5/eukaryotic RPB5 RNA polymerase subunit family.</text>
</comment>
<dbReference type="PIRSF" id="PIRSF000747">
    <property type="entry name" value="RPB5"/>
    <property type="match status" value="1"/>
</dbReference>
<dbReference type="SUPFAM" id="SSF55287">
    <property type="entry name" value="RPB5-like RNA polymerase subunit"/>
    <property type="match status" value="1"/>
</dbReference>
<dbReference type="InterPro" id="IPR014381">
    <property type="entry name" value="Arch_Rpo5/euc_Rpb5"/>
</dbReference>
<dbReference type="InterPro" id="IPR005571">
    <property type="entry name" value="RNA_pol_Rpb5_N"/>
</dbReference>
<dbReference type="Proteomes" id="UP001603857">
    <property type="component" value="Unassembled WGS sequence"/>
</dbReference>
<evidence type="ECO:0000256" key="3">
    <source>
        <dbReference type="ARBA" id="ARBA00025765"/>
    </source>
</evidence>
<dbReference type="PANTHER" id="PTHR10535:SF12">
    <property type="entry name" value="DNA-DIRECTED RNA POLYMERASE V SUBUNIT 5C"/>
    <property type="match status" value="1"/>
</dbReference>
<evidence type="ECO:0000256" key="2">
    <source>
        <dbReference type="ARBA" id="ARBA00023242"/>
    </source>
</evidence>
<sequence length="215" mass="24404">MACMASSADRGSAESHRYFLSRRTVLEMLQDRGYDVVHHANLASSLNEFRSRFGQKPNPQTLGFRVSHLCHPSNTVVVQVVFTGTDAIKKGTVTEIYSQIVDRQNLKGLILVVQSNMTPYARKDLENSPFKVEMFQINDLLVNITKHVLQPKYEVLTEDEKKALLTKYSLEDKQLPFMLKGDAIARYYGYEKGQVIKITHSGPLVESCITYRCVV</sequence>
<reference evidence="6 7" key="1">
    <citation type="submission" date="2024-08" db="EMBL/GenBank/DDBJ databases">
        <title>Insights into the chromosomal genome structure of Flemingia macrophylla.</title>
        <authorList>
            <person name="Ding Y."/>
            <person name="Zhao Y."/>
            <person name="Bi W."/>
            <person name="Wu M."/>
            <person name="Zhao G."/>
            <person name="Gong Y."/>
            <person name="Li W."/>
            <person name="Zhang P."/>
        </authorList>
    </citation>
    <scope>NUCLEOTIDE SEQUENCE [LARGE SCALE GENOMIC DNA]</scope>
    <source>
        <strain evidence="6">DYQJB</strain>
        <tissue evidence="6">Leaf</tissue>
    </source>
</reference>
<organism evidence="6 7">
    <name type="scientific">Flemingia macrophylla</name>
    <dbReference type="NCBI Taxonomy" id="520843"/>
    <lineage>
        <taxon>Eukaryota</taxon>
        <taxon>Viridiplantae</taxon>
        <taxon>Streptophyta</taxon>
        <taxon>Embryophyta</taxon>
        <taxon>Tracheophyta</taxon>
        <taxon>Spermatophyta</taxon>
        <taxon>Magnoliopsida</taxon>
        <taxon>eudicotyledons</taxon>
        <taxon>Gunneridae</taxon>
        <taxon>Pentapetalae</taxon>
        <taxon>rosids</taxon>
        <taxon>fabids</taxon>
        <taxon>Fabales</taxon>
        <taxon>Fabaceae</taxon>
        <taxon>Papilionoideae</taxon>
        <taxon>50 kb inversion clade</taxon>
        <taxon>NPAAA clade</taxon>
        <taxon>indigoferoid/millettioid clade</taxon>
        <taxon>Phaseoleae</taxon>
        <taxon>Flemingia</taxon>
    </lineage>
</organism>
<comment type="caution">
    <text evidence="6">The sequence shown here is derived from an EMBL/GenBank/DDBJ whole genome shotgun (WGS) entry which is preliminary data.</text>
</comment>
<dbReference type="InterPro" id="IPR036710">
    <property type="entry name" value="RNA_pol_Rpb5_N_sf"/>
</dbReference>
<dbReference type="PANTHER" id="PTHR10535">
    <property type="entry name" value="DNA-DIRECTED RNA POLYMERASES I, II, AND III SUBUNIT RPABC1"/>
    <property type="match status" value="1"/>
</dbReference>
<feature type="domain" description="RNA polymerase subunit H/Rpb5 C-terminal" evidence="4">
    <location>
        <begin position="142"/>
        <end position="214"/>
    </location>
</feature>
<dbReference type="InterPro" id="IPR000783">
    <property type="entry name" value="RNA_pol_subH/Rpb5_C"/>
</dbReference>
<dbReference type="FunFam" id="3.90.940.20:FF:000001">
    <property type="entry name" value="DNA-directed RNA polymerases I, II, and III subunit RPABC1"/>
    <property type="match status" value="1"/>
</dbReference>
<proteinExistence type="inferred from homology"/>
<dbReference type="InterPro" id="IPR035913">
    <property type="entry name" value="RPB5-like_sf"/>
</dbReference>
<feature type="domain" description="RNA polymerase Rpb5 N-terminal" evidence="5">
    <location>
        <begin position="13"/>
        <end position="99"/>
    </location>
</feature>
<evidence type="ECO:0000313" key="7">
    <source>
        <dbReference type="Proteomes" id="UP001603857"/>
    </source>
</evidence>
<evidence type="ECO:0000259" key="5">
    <source>
        <dbReference type="Pfam" id="PF03871"/>
    </source>
</evidence>
<evidence type="ECO:0000256" key="1">
    <source>
        <dbReference type="ARBA" id="ARBA00004123"/>
    </source>
</evidence>
<evidence type="ECO:0000259" key="4">
    <source>
        <dbReference type="Pfam" id="PF01191"/>
    </source>
</evidence>
<comment type="subcellular location">
    <subcellularLocation>
        <location evidence="1">Nucleus</location>
    </subcellularLocation>
</comment>
<name>A0ABD1N1A2_9FABA</name>
<dbReference type="EMBL" id="JBGMDY010000003">
    <property type="protein sequence ID" value="KAL2341433.1"/>
    <property type="molecule type" value="Genomic_DNA"/>
</dbReference>
<keyword evidence="7" id="KW-1185">Reference proteome</keyword>
<accession>A0ABD1N1A2</accession>
<keyword evidence="2" id="KW-0539">Nucleus</keyword>
<dbReference type="Gene3D" id="3.40.1340.10">
    <property type="entry name" value="RNA polymerase, Rpb5, N-terminal domain"/>
    <property type="match status" value="1"/>
</dbReference>
<dbReference type="SUPFAM" id="SSF53036">
    <property type="entry name" value="Eukaryotic RPB5 N-terminal domain"/>
    <property type="match status" value="1"/>
</dbReference>